<evidence type="ECO:0000313" key="4">
    <source>
        <dbReference type="EMBL" id="GEL25195.1"/>
    </source>
</evidence>
<keyword evidence="2" id="KW-0456">Lyase</keyword>
<dbReference type="SUPFAM" id="SSF53639">
    <property type="entry name" value="AraD/HMP-PK domain-like"/>
    <property type="match status" value="1"/>
</dbReference>
<dbReference type="GO" id="GO:0016832">
    <property type="term" value="F:aldehyde-lyase activity"/>
    <property type="evidence" value="ECO:0007669"/>
    <property type="project" value="TreeGrafter"/>
</dbReference>
<reference evidence="4 5" key="1">
    <citation type="submission" date="2019-07" db="EMBL/GenBank/DDBJ databases">
        <title>Whole genome shotgun sequence of Pseudonocardia sulfidoxydans NBRC 16205.</title>
        <authorList>
            <person name="Hosoyama A."/>
            <person name="Uohara A."/>
            <person name="Ohji S."/>
            <person name="Ichikawa N."/>
        </authorList>
    </citation>
    <scope>NUCLEOTIDE SEQUENCE [LARGE SCALE GENOMIC DNA]</scope>
    <source>
        <strain evidence="4 5">NBRC 16205</strain>
    </source>
</reference>
<accession>A0A511DK71</accession>
<dbReference type="GO" id="GO:0046872">
    <property type="term" value="F:metal ion binding"/>
    <property type="evidence" value="ECO:0007669"/>
    <property type="project" value="UniProtKB-KW"/>
</dbReference>
<keyword evidence="5" id="KW-1185">Reference proteome</keyword>
<evidence type="ECO:0000256" key="2">
    <source>
        <dbReference type="ARBA" id="ARBA00023239"/>
    </source>
</evidence>
<keyword evidence="1" id="KW-0479">Metal-binding</keyword>
<protein>
    <recommendedName>
        <fullName evidence="3">Class II aldolase/adducin N-terminal domain-containing protein</fullName>
    </recommendedName>
</protein>
<feature type="domain" description="Class II aldolase/adducin N-terminal" evidence="3">
    <location>
        <begin position="9"/>
        <end position="188"/>
    </location>
</feature>
<dbReference type="PANTHER" id="PTHR22789:SF0">
    <property type="entry name" value="3-OXO-TETRONATE 4-PHOSPHATE DECARBOXYLASE-RELATED"/>
    <property type="match status" value="1"/>
</dbReference>
<dbReference type="InterPro" id="IPR036409">
    <property type="entry name" value="Aldolase_II/adducin_N_sf"/>
</dbReference>
<evidence type="ECO:0000259" key="3">
    <source>
        <dbReference type="SMART" id="SM01007"/>
    </source>
</evidence>
<proteinExistence type="predicted"/>
<dbReference type="SMART" id="SM01007">
    <property type="entry name" value="Aldolase_II"/>
    <property type="match status" value="1"/>
</dbReference>
<gene>
    <name evidence="4" type="ORF">PSU4_41490</name>
</gene>
<dbReference type="GO" id="GO:0019323">
    <property type="term" value="P:pentose catabolic process"/>
    <property type="evidence" value="ECO:0007669"/>
    <property type="project" value="TreeGrafter"/>
</dbReference>
<dbReference type="AlphaFoldDB" id="A0A511DK71"/>
<evidence type="ECO:0000256" key="1">
    <source>
        <dbReference type="ARBA" id="ARBA00022723"/>
    </source>
</evidence>
<dbReference type="RefSeq" id="WP_246115247.1">
    <property type="nucleotide sequence ID" value="NZ_BJVJ01000048.1"/>
</dbReference>
<sequence length="243" mass="25189">MVHGSTPAHEIVGAHRALGAAGQADMVWGHAAVRDPDGRGLWTKAAGWGMEEITPARVVLLSDDGEILVGDGPRHIEFHIHAALLRARPDVGATVHTHGEAAAAFAALDVPLRPLSHDAVPFLAPDVVRFTATSDLVATRSLGDALADSLGGANGCLIPGHGMVTVGPDIATAVMHAALLERACRIQLMASVNGGPAVWSSEADVAAKQRGLWSATQLSAGYDYLLRKADAQFGELDRADAGS</sequence>
<dbReference type="EMBL" id="BJVJ01000048">
    <property type="protein sequence ID" value="GEL25195.1"/>
    <property type="molecule type" value="Genomic_DNA"/>
</dbReference>
<dbReference type="Proteomes" id="UP000321685">
    <property type="component" value="Unassembled WGS sequence"/>
</dbReference>
<dbReference type="Gene3D" id="3.40.225.10">
    <property type="entry name" value="Class II aldolase/adducin N-terminal domain"/>
    <property type="match status" value="1"/>
</dbReference>
<dbReference type="InterPro" id="IPR050197">
    <property type="entry name" value="Aldolase_class_II_sugar_metab"/>
</dbReference>
<dbReference type="PANTHER" id="PTHR22789">
    <property type="entry name" value="FUCULOSE PHOSPHATE ALDOLASE"/>
    <property type="match status" value="1"/>
</dbReference>
<dbReference type="InterPro" id="IPR001303">
    <property type="entry name" value="Aldolase_II/adducin_N"/>
</dbReference>
<dbReference type="Pfam" id="PF00596">
    <property type="entry name" value="Aldolase_II"/>
    <property type="match status" value="1"/>
</dbReference>
<comment type="caution">
    <text evidence="4">The sequence shown here is derived from an EMBL/GenBank/DDBJ whole genome shotgun (WGS) entry which is preliminary data.</text>
</comment>
<dbReference type="GO" id="GO:0005829">
    <property type="term" value="C:cytosol"/>
    <property type="evidence" value="ECO:0007669"/>
    <property type="project" value="TreeGrafter"/>
</dbReference>
<organism evidence="4 5">
    <name type="scientific">Pseudonocardia sulfidoxydans NBRC 16205</name>
    <dbReference type="NCBI Taxonomy" id="1223511"/>
    <lineage>
        <taxon>Bacteria</taxon>
        <taxon>Bacillati</taxon>
        <taxon>Actinomycetota</taxon>
        <taxon>Actinomycetes</taxon>
        <taxon>Pseudonocardiales</taxon>
        <taxon>Pseudonocardiaceae</taxon>
        <taxon>Pseudonocardia</taxon>
    </lineage>
</organism>
<name>A0A511DK71_9PSEU</name>
<evidence type="ECO:0000313" key="5">
    <source>
        <dbReference type="Proteomes" id="UP000321685"/>
    </source>
</evidence>